<evidence type="ECO:0000313" key="1">
    <source>
        <dbReference type="EMBL" id="BBF81600.1"/>
    </source>
</evidence>
<accession>A0A3G9G2R2</accession>
<sequence length="67" mass="7206">MAVTSFNIDDKMDQTLESLKAHYGATSKAEILRKAVALLSVASKNEAEDGTILLSDGKGKDIRVIVK</sequence>
<reference evidence="2" key="2">
    <citation type="journal article" date="2017" name="Plant Physiol. Biochem.">
        <title>Differential oxidative and antioxidative response of duckweed Lemna minor toward plant growth promoting/inhibiting bacteria.</title>
        <authorList>
            <person name="Ishizawa H."/>
            <person name="Kuroda M."/>
            <person name="Morikawa M."/>
            <person name="Ike M."/>
        </authorList>
    </citation>
    <scope>NUCLEOTIDE SEQUENCE [LARGE SCALE GENOMIC DNA]</scope>
    <source>
        <strain evidence="2">M6</strain>
    </source>
</reference>
<proteinExistence type="predicted"/>
<dbReference type="RefSeq" id="WP_126423045.1">
    <property type="nucleotide sequence ID" value="NZ_AP018828.1"/>
</dbReference>
<gene>
    <name evidence="1" type="ORF">EM6_2202</name>
</gene>
<dbReference type="Proteomes" id="UP000278756">
    <property type="component" value="Chromosome 2"/>
</dbReference>
<organism evidence="1 2">
    <name type="scientific">Asticcacaulis excentricus</name>
    <dbReference type="NCBI Taxonomy" id="78587"/>
    <lineage>
        <taxon>Bacteria</taxon>
        <taxon>Pseudomonadati</taxon>
        <taxon>Pseudomonadota</taxon>
        <taxon>Alphaproteobacteria</taxon>
        <taxon>Caulobacterales</taxon>
        <taxon>Caulobacteraceae</taxon>
        <taxon>Asticcacaulis</taxon>
    </lineage>
</organism>
<dbReference type="EMBL" id="AP018828">
    <property type="protein sequence ID" value="BBF81600.1"/>
    <property type="molecule type" value="Genomic_DNA"/>
</dbReference>
<reference evidence="2" key="1">
    <citation type="journal article" date="2017" name="Biotechnol. Biofuels">
        <title>Evaluation of environmental bacterial communities as a factor affecting the growth of duckweed Lemna minor.</title>
        <authorList>
            <person name="Ishizawa H."/>
            <person name="Kuroda M."/>
            <person name="Morikawa M."/>
            <person name="Ike M."/>
        </authorList>
    </citation>
    <scope>NUCLEOTIDE SEQUENCE [LARGE SCALE GENOMIC DNA]</scope>
    <source>
        <strain evidence="2">M6</strain>
    </source>
</reference>
<dbReference type="AlphaFoldDB" id="A0A3G9G2R2"/>
<protein>
    <submittedName>
        <fullName evidence="1">Uncharacterized protein</fullName>
    </submittedName>
</protein>
<evidence type="ECO:0000313" key="2">
    <source>
        <dbReference type="Proteomes" id="UP000278756"/>
    </source>
</evidence>
<name>A0A3G9G2R2_9CAUL</name>
<dbReference type="OrthoDB" id="8759148at2"/>